<keyword evidence="3" id="KW-1185">Reference proteome</keyword>
<sequence length="227" mass="23797">MATVSPRDGLVHSYLYLRRAIGVLGVALPVLLIVGNLVADDGMRDSISGYYYSDVRDLLVGTMCAVGVFLLSYRGYDSADDIAGNIAAAGAVGLAVFPTAPDNPIGGDTVIGVLHAVFAVVFFLTLAYFSAVLFRRSDDPNPTPRKVARNHVYLVCGIVIVVCLALVGVCGFLFESQMAAARPVLWLEALAIFAFGFSWLTKGEAILGDLGPALAPRGVVAGESVAG</sequence>
<dbReference type="Proteomes" id="UP000239203">
    <property type="component" value="Unassembled WGS sequence"/>
</dbReference>
<feature type="transmembrane region" description="Helical" evidence="1">
    <location>
        <begin position="112"/>
        <end position="131"/>
    </location>
</feature>
<comment type="caution">
    <text evidence="2">The sequence shown here is derived from an EMBL/GenBank/DDBJ whole genome shotgun (WGS) entry which is preliminary data.</text>
</comment>
<feature type="transmembrane region" description="Helical" evidence="1">
    <location>
        <begin position="20"/>
        <end position="38"/>
    </location>
</feature>
<feature type="transmembrane region" description="Helical" evidence="1">
    <location>
        <begin position="152"/>
        <end position="174"/>
    </location>
</feature>
<dbReference type="EMBL" id="PTIX01000010">
    <property type="protein sequence ID" value="PPK66515.1"/>
    <property type="molecule type" value="Genomic_DNA"/>
</dbReference>
<keyword evidence="1" id="KW-0472">Membrane</keyword>
<protein>
    <recommendedName>
        <fullName evidence="4">DUF998 domain-containing protein</fullName>
    </recommendedName>
</protein>
<evidence type="ECO:0000256" key="1">
    <source>
        <dbReference type="SAM" id="Phobius"/>
    </source>
</evidence>
<name>A0A2S6GMQ9_9PSEU</name>
<accession>A0A2S6GMQ9</accession>
<evidence type="ECO:0008006" key="4">
    <source>
        <dbReference type="Google" id="ProtNLM"/>
    </source>
</evidence>
<reference evidence="2 3" key="1">
    <citation type="submission" date="2018-02" db="EMBL/GenBank/DDBJ databases">
        <title>Genomic Encyclopedia of Archaeal and Bacterial Type Strains, Phase II (KMG-II): from individual species to whole genera.</title>
        <authorList>
            <person name="Goeker M."/>
        </authorList>
    </citation>
    <scope>NUCLEOTIDE SEQUENCE [LARGE SCALE GENOMIC DNA]</scope>
    <source>
        <strain evidence="2 3">YU 961-1</strain>
    </source>
</reference>
<organism evidence="2 3">
    <name type="scientific">Actinokineospora auranticolor</name>
    <dbReference type="NCBI Taxonomy" id="155976"/>
    <lineage>
        <taxon>Bacteria</taxon>
        <taxon>Bacillati</taxon>
        <taxon>Actinomycetota</taxon>
        <taxon>Actinomycetes</taxon>
        <taxon>Pseudonocardiales</taxon>
        <taxon>Pseudonocardiaceae</taxon>
        <taxon>Actinokineospora</taxon>
    </lineage>
</organism>
<dbReference type="OrthoDB" id="9803163at2"/>
<keyword evidence="1" id="KW-0812">Transmembrane</keyword>
<dbReference type="RefSeq" id="WP_104480478.1">
    <property type="nucleotide sequence ID" value="NZ_CP154825.1"/>
</dbReference>
<feature type="transmembrane region" description="Helical" evidence="1">
    <location>
        <begin position="58"/>
        <end position="75"/>
    </location>
</feature>
<gene>
    <name evidence="2" type="ORF">CLV40_110219</name>
</gene>
<keyword evidence="1" id="KW-1133">Transmembrane helix</keyword>
<evidence type="ECO:0000313" key="2">
    <source>
        <dbReference type="EMBL" id="PPK66515.1"/>
    </source>
</evidence>
<dbReference type="AlphaFoldDB" id="A0A2S6GMQ9"/>
<evidence type="ECO:0000313" key="3">
    <source>
        <dbReference type="Proteomes" id="UP000239203"/>
    </source>
</evidence>
<proteinExistence type="predicted"/>
<feature type="transmembrane region" description="Helical" evidence="1">
    <location>
        <begin position="180"/>
        <end position="200"/>
    </location>
</feature>
<feature type="transmembrane region" description="Helical" evidence="1">
    <location>
        <begin position="82"/>
        <end position="100"/>
    </location>
</feature>